<reference evidence="2" key="1">
    <citation type="submission" date="2018-05" db="EMBL/GenBank/DDBJ databases">
        <authorList>
            <person name="Lanie J.A."/>
            <person name="Ng W.-L."/>
            <person name="Kazmierczak K.M."/>
            <person name="Andrzejewski T.M."/>
            <person name="Davidsen T.M."/>
            <person name="Wayne K.J."/>
            <person name="Tettelin H."/>
            <person name="Glass J.I."/>
            <person name="Rusch D."/>
            <person name="Podicherti R."/>
            <person name="Tsui H.-C.T."/>
            <person name="Winkler M.E."/>
        </authorList>
    </citation>
    <scope>NUCLEOTIDE SEQUENCE</scope>
</reference>
<dbReference type="AlphaFoldDB" id="A0A382YWR6"/>
<name>A0A382YWR6_9ZZZZ</name>
<sequence>MNKKGSGAMVAFTVFCLAGVIALFAQADLSIGHGENGRQENMNPSSGAPELIQRRIAEDMLGGRQVLGKDGESGKSRLMRCGRSEND</sequence>
<feature type="region of interest" description="Disordered" evidence="1">
    <location>
        <begin position="65"/>
        <end position="87"/>
    </location>
</feature>
<evidence type="ECO:0000256" key="1">
    <source>
        <dbReference type="SAM" id="MobiDB-lite"/>
    </source>
</evidence>
<accession>A0A382YWR6</accession>
<dbReference type="EMBL" id="UINC01178679">
    <property type="protein sequence ID" value="SVD86978.1"/>
    <property type="molecule type" value="Genomic_DNA"/>
</dbReference>
<protein>
    <submittedName>
        <fullName evidence="2">Uncharacterized protein</fullName>
    </submittedName>
</protein>
<gene>
    <name evidence="2" type="ORF">METZ01_LOCUS439832</name>
</gene>
<evidence type="ECO:0000313" key="2">
    <source>
        <dbReference type="EMBL" id="SVD86978.1"/>
    </source>
</evidence>
<proteinExistence type="predicted"/>
<organism evidence="2">
    <name type="scientific">marine metagenome</name>
    <dbReference type="NCBI Taxonomy" id="408172"/>
    <lineage>
        <taxon>unclassified sequences</taxon>
        <taxon>metagenomes</taxon>
        <taxon>ecological metagenomes</taxon>
    </lineage>
</organism>